<sequence length="83" mass="9123">MEMGRKVMLMVVVVMVMLGESKALELCNMNEDEIHSCCPLLGLILILPWHSLSSATSPLLPIAKACRKAVVVQLSIKTFGRLN</sequence>
<reference evidence="2 3" key="1">
    <citation type="submission" date="2019-09" db="EMBL/GenBank/DDBJ databases">
        <title>A chromosome-level genome assembly of the Chinese tupelo Nyssa sinensis.</title>
        <authorList>
            <person name="Yang X."/>
            <person name="Kang M."/>
            <person name="Yang Y."/>
            <person name="Xiong H."/>
            <person name="Wang M."/>
            <person name="Zhang Z."/>
            <person name="Wang Z."/>
            <person name="Wu H."/>
            <person name="Ma T."/>
            <person name="Liu J."/>
            <person name="Xi Z."/>
        </authorList>
    </citation>
    <scope>NUCLEOTIDE SEQUENCE [LARGE SCALE GENOMIC DNA]</scope>
    <source>
        <strain evidence="2">J267</strain>
        <tissue evidence="2">Leaf</tissue>
    </source>
</reference>
<evidence type="ECO:0000256" key="1">
    <source>
        <dbReference type="SAM" id="SignalP"/>
    </source>
</evidence>
<keyword evidence="1" id="KW-0732">Signal</keyword>
<dbReference type="EMBL" id="CM018031">
    <property type="protein sequence ID" value="KAA8550544.1"/>
    <property type="molecule type" value="Genomic_DNA"/>
</dbReference>
<protein>
    <recommendedName>
        <fullName evidence="4">Bifunctional inhibitor/plant lipid transfer protein/seed storage helical domain-containing protein</fullName>
    </recommendedName>
</protein>
<evidence type="ECO:0000313" key="3">
    <source>
        <dbReference type="Proteomes" id="UP000325577"/>
    </source>
</evidence>
<evidence type="ECO:0000313" key="2">
    <source>
        <dbReference type="EMBL" id="KAA8550544.1"/>
    </source>
</evidence>
<name>A0A5J5C6S9_9ASTE</name>
<gene>
    <name evidence="2" type="ORF">F0562_002228</name>
</gene>
<evidence type="ECO:0008006" key="4">
    <source>
        <dbReference type="Google" id="ProtNLM"/>
    </source>
</evidence>
<proteinExistence type="predicted"/>
<dbReference type="AlphaFoldDB" id="A0A5J5C6S9"/>
<feature type="signal peptide" evidence="1">
    <location>
        <begin position="1"/>
        <end position="23"/>
    </location>
</feature>
<accession>A0A5J5C6S9</accession>
<dbReference type="Proteomes" id="UP000325577">
    <property type="component" value="Linkage Group LG0"/>
</dbReference>
<feature type="chain" id="PRO_5023802565" description="Bifunctional inhibitor/plant lipid transfer protein/seed storage helical domain-containing protein" evidence="1">
    <location>
        <begin position="24"/>
        <end position="83"/>
    </location>
</feature>
<organism evidence="2 3">
    <name type="scientific">Nyssa sinensis</name>
    <dbReference type="NCBI Taxonomy" id="561372"/>
    <lineage>
        <taxon>Eukaryota</taxon>
        <taxon>Viridiplantae</taxon>
        <taxon>Streptophyta</taxon>
        <taxon>Embryophyta</taxon>
        <taxon>Tracheophyta</taxon>
        <taxon>Spermatophyta</taxon>
        <taxon>Magnoliopsida</taxon>
        <taxon>eudicotyledons</taxon>
        <taxon>Gunneridae</taxon>
        <taxon>Pentapetalae</taxon>
        <taxon>asterids</taxon>
        <taxon>Cornales</taxon>
        <taxon>Nyssaceae</taxon>
        <taxon>Nyssa</taxon>
    </lineage>
</organism>
<keyword evidence="3" id="KW-1185">Reference proteome</keyword>